<keyword evidence="4" id="KW-0963">Cytoplasm</keyword>
<dbReference type="GO" id="GO:0005737">
    <property type="term" value="C:cytoplasm"/>
    <property type="evidence" value="ECO:0007669"/>
    <property type="project" value="UniProtKB-SubCell"/>
</dbReference>
<dbReference type="EMBL" id="KN796116">
    <property type="protein sequence ID" value="KUI63963.1"/>
    <property type="molecule type" value="Genomic_DNA"/>
</dbReference>
<evidence type="ECO:0000256" key="5">
    <source>
        <dbReference type="ARBA" id="ARBA00023242"/>
    </source>
</evidence>
<dbReference type="PANTHER" id="PTHR28081">
    <property type="entry name" value="DAMAGE-REGULATED IMPORT FACILITATOR 1-RELATED"/>
    <property type="match status" value="1"/>
</dbReference>
<evidence type="ECO:0000256" key="3">
    <source>
        <dbReference type="ARBA" id="ARBA00005459"/>
    </source>
</evidence>
<protein>
    <submittedName>
        <fullName evidence="7">Uncharacterized protein</fullName>
    </submittedName>
</protein>
<dbReference type="Pfam" id="PF08591">
    <property type="entry name" value="RNR_inhib"/>
    <property type="match status" value="1"/>
</dbReference>
<gene>
    <name evidence="7" type="ORF">VM1G_10742</name>
</gene>
<organism evidence="7 8">
    <name type="scientific">Cytospora mali</name>
    <name type="common">Apple Valsa canker fungus</name>
    <name type="synonym">Valsa mali</name>
    <dbReference type="NCBI Taxonomy" id="578113"/>
    <lineage>
        <taxon>Eukaryota</taxon>
        <taxon>Fungi</taxon>
        <taxon>Dikarya</taxon>
        <taxon>Ascomycota</taxon>
        <taxon>Pezizomycotina</taxon>
        <taxon>Sordariomycetes</taxon>
        <taxon>Sordariomycetidae</taxon>
        <taxon>Diaporthales</taxon>
        <taxon>Cytosporaceae</taxon>
        <taxon>Cytospora</taxon>
    </lineage>
</organism>
<dbReference type="InterPro" id="IPR013900">
    <property type="entry name" value="RNR_inhibitor"/>
</dbReference>
<keyword evidence="8" id="KW-1185">Reference proteome</keyword>
<dbReference type="OrthoDB" id="4072855at2759"/>
<dbReference type="Proteomes" id="UP000078559">
    <property type="component" value="Unassembled WGS sequence"/>
</dbReference>
<evidence type="ECO:0000256" key="4">
    <source>
        <dbReference type="ARBA" id="ARBA00022490"/>
    </source>
</evidence>
<proteinExistence type="inferred from homology"/>
<name>A0A194VJ10_CYTMA</name>
<evidence type="ECO:0000256" key="6">
    <source>
        <dbReference type="SAM" id="MobiDB-lite"/>
    </source>
</evidence>
<dbReference type="GO" id="GO:1990846">
    <property type="term" value="F:ribonucleoside-diphosphate reductase inhibitor activity"/>
    <property type="evidence" value="ECO:0007669"/>
    <property type="project" value="TreeGrafter"/>
</dbReference>
<dbReference type="AlphaFoldDB" id="A0A194VJ10"/>
<reference evidence="7" key="1">
    <citation type="submission" date="2014-12" db="EMBL/GenBank/DDBJ databases">
        <title>Genome Sequence of Valsa Canker Pathogens Uncovers a Specific Adaption of Colonization on Woody Bark.</title>
        <authorList>
            <person name="Yin Z."/>
            <person name="Liu H."/>
            <person name="Gao X."/>
            <person name="Li Z."/>
            <person name="Song N."/>
            <person name="Ke X."/>
            <person name="Dai Q."/>
            <person name="Wu Y."/>
            <person name="Sun Y."/>
            <person name="Xu J.-R."/>
            <person name="Kang Z.K."/>
            <person name="Wang L."/>
            <person name="Huang L."/>
        </authorList>
    </citation>
    <scope>NUCLEOTIDE SEQUENCE [LARGE SCALE GENOMIC DNA]</scope>
    <source>
        <strain evidence="7">03-8</strain>
    </source>
</reference>
<feature type="region of interest" description="Disordered" evidence="6">
    <location>
        <begin position="148"/>
        <end position="220"/>
    </location>
</feature>
<evidence type="ECO:0000256" key="1">
    <source>
        <dbReference type="ARBA" id="ARBA00004123"/>
    </source>
</evidence>
<sequence>MAAPRIKRQFAGAASDPAQRQITAFFPTTGTVASSGSGAGRNGPSVPVRVELPAETQSNLLNVGMRVRKSVPEGYKTGSYSAFNLWAEKEAATNTTAVPIPGARALPSAAGQRELLPFCGINEVGGLSSQPEAVFENTADSLSSHAFRPGAVPSIEDVPSLTSSQESVESTTSLSLPTLSVKTSPPPTTRKRSYSEDDDSDTPSVSGCLQVPRGNWMDGEVSPRSLVPVGWENTRVMAVPRKNRQNNHKAGARTVPSVAVAGVGSALALALDQLGQENMALDEDFPEADFLDYQALAGDAMEI</sequence>
<dbReference type="GO" id="GO:0005634">
    <property type="term" value="C:nucleus"/>
    <property type="evidence" value="ECO:0007669"/>
    <property type="project" value="UniProtKB-SubCell"/>
</dbReference>
<comment type="subcellular location">
    <subcellularLocation>
        <location evidence="2">Cytoplasm</location>
    </subcellularLocation>
    <subcellularLocation>
        <location evidence="1">Nucleus</location>
    </subcellularLocation>
</comment>
<evidence type="ECO:0000313" key="7">
    <source>
        <dbReference type="EMBL" id="KUI63963.1"/>
    </source>
</evidence>
<dbReference type="GO" id="GO:0008104">
    <property type="term" value="P:intracellular protein localization"/>
    <property type="evidence" value="ECO:0007669"/>
    <property type="project" value="TreeGrafter"/>
</dbReference>
<dbReference type="PANTHER" id="PTHR28081:SF1">
    <property type="entry name" value="DAMAGE-REGULATED IMPORT FACILITATOR 1"/>
    <property type="match status" value="1"/>
</dbReference>
<evidence type="ECO:0000256" key="2">
    <source>
        <dbReference type="ARBA" id="ARBA00004496"/>
    </source>
</evidence>
<feature type="compositionally biased region" description="Low complexity" evidence="6">
    <location>
        <begin position="159"/>
        <end position="183"/>
    </location>
</feature>
<keyword evidence="5" id="KW-0539">Nucleus</keyword>
<evidence type="ECO:0000313" key="8">
    <source>
        <dbReference type="Proteomes" id="UP000078559"/>
    </source>
</evidence>
<accession>A0A194VJ10</accession>
<comment type="similarity">
    <text evidence="3">Belongs to the DIF1/spd1 family.</text>
</comment>